<dbReference type="EMBL" id="CP002432">
    <property type="protein sequence ID" value="ADU67247.1"/>
    <property type="molecule type" value="Genomic_DNA"/>
</dbReference>
<accession>E6W5W2</accession>
<dbReference type="AlphaFoldDB" id="E6W5W2"/>
<gene>
    <name evidence="3" type="ordered locus">Selin_2535</name>
</gene>
<name>E6W5W2_DESIS</name>
<dbReference type="eggNOG" id="COG1406">
    <property type="taxonomic scope" value="Bacteria"/>
</dbReference>
<dbReference type="CDD" id="cd17906">
    <property type="entry name" value="CheX"/>
    <property type="match status" value="1"/>
</dbReference>
<dbReference type="InterPro" id="IPR028976">
    <property type="entry name" value="CheC-like_sf"/>
</dbReference>
<dbReference type="PANTHER" id="PTHR39452">
    <property type="entry name" value="CHEY-P PHOSPHATASE CHEX"/>
    <property type="match status" value="1"/>
</dbReference>
<dbReference type="Pfam" id="PF13690">
    <property type="entry name" value="CheX"/>
    <property type="match status" value="1"/>
</dbReference>
<dbReference type="InParanoid" id="E6W5W2"/>
<dbReference type="SUPFAM" id="SSF103039">
    <property type="entry name" value="CheC-like"/>
    <property type="match status" value="1"/>
</dbReference>
<dbReference type="KEGG" id="din:Selin_2535"/>
<evidence type="ECO:0000259" key="2">
    <source>
        <dbReference type="Pfam" id="PF13690"/>
    </source>
</evidence>
<dbReference type="RefSeq" id="WP_013507116.1">
    <property type="nucleotide sequence ID" value="NC_014836.1"/>
</dbReference>
<evidence type="ECO:0000313" key="4">
    <source>
        <dbReference type="Proteomes" id="UP000002572"/>
    </source>
</evidence>
<feature type="domain" description="Chemotaxis phosphatase CheX-like" evidence="2">
    <location>
        <begin position="42"/>
        <end position="138"/>
    </location>
</feature>
<dbReference type="InterPro" id="IPR028051">
    <property type="entry name" value="CheX-like_dom"/>
</dbReference>
<reference evidence="3 4" key="1">
    <citation type="submission" date="2010-12" db="EMBL/GenBank/DDBJ databases">
        <title>Complete sequence of Desulfurispirillum indicum S5.</title>
        <authorList>
            <consortium name="US DOE Joint Genome Institute"/>
            <person name="Lucas S."/>
            <person name="Copeland A."/>
            <person name="Lapidus A."/>
            <person name="Cheng J.-F."/>
            <person name="Goodwin L."/>
            <person name="Pitluck S."/>
            <person name="Chertkov O."/>
            <person name="Held B."/>
            <person name="Detter J.C."/>
            <person name="Han C."/>
            <person name="Tapia R."/>
            <person name="Land M."/>
            <person name="Hauser L."/>
            <person name="Kyrpides N."/>
            <person name="Ivanova N."/>
            <person name="Mikhailova N."/>
            <person name="Haggblom M."/>
            <person name="Rauschenbach I."/>
            <person name="Bini E."/>
            <person name="Woyke T."/>
        </authorList>
    </citation>
    <scope>NUCLEOTIDE SEQUENCE [LARGE SCALE GENOMIC DNA]</scope>
    <source>
        <strain evidence="4">ATCC BAA-1389 / DSM 22839 / S5</strain>
    </source>
</reference>
<dbReference type="Proteomes" id="UP000002572">
    <property type="component" value="Chromosome"/>
</dbReference>
<dbReference type="GO" id="GO:0006935">
    <property type="term" value="P:chemotaxis"/>
    <property type="evidence" value="ECO:0007669"/>
    <property type="project" value="UniProtKB-KW"/>
</dbReference>
<dbReference type="Gene3D" id="3.40.1550.10">
    <property type="entry name" value="CheC-like"/>
    <property type="match status" value="1"/>
</dbReference>
<dbReference type="HOGENOM" id="CLU_116290_0_2_0"/>
<dbReference type="PANTHER" id="PTHR39452:SF1">
    <property type="entry name" value="CHEY-P PHOSPHATASE CHEX"/>
    <property type="match status" value="1"/>
</dbReference>
<dbReference type="InterPro" id="IPR038756">
    <property type="entry name" value="CheX-like"/>
</dbReference>
<proteinExistence type="predicted"/>
<keyword evidence="4" id="KW-1185">Reference proteome</keyword>
<evidence type="ECO:0000256" key="1">
    <source>
        <dbReference type="ARBA" id="ARBA00022500"/>
    </source>
</evidence>
<dbReference type="OrthoDB" id="9788100at2"/>
<organism evidence="3 4">
    <name type="scientific">Desulfurispirillum indicum (strain ATCC BAA-1389 / DSM 22839 / S5)</name>
    <dbReference type="NCBI Taxonomy" id="653733"/>
    <lineage>
        <taxon>Bacteria</taxon>
        <taxon>Pseudomonadati</taxon>
        <taxon>Chrysiogenota</taxon>
        <taxon>Chrysiogenia</taxon>
        <taxon>Chrysiogenales</taxon>
        <taxon>Chrysiogenaceae</taxon>
        <taxon>Desulfurispirillum</taxon>
    </lineage>
</organism>
<sequence>MNASYINPFVESTVNVLATMTGVTPQRGKLFVKQGISPTFDISAIIGIAGDVHGSVVISFPREVVLKLVSAFIGEQKNAIDEDVQDAVGEFVNMITGGAKKNLSAMGVRFKLSIPSVIVGRGHTISRPRNVPCIVLPFAIEGVGKFSVEVSIKELV</sequence>
<dbReference type="STRING" id="653733.Selin_2535"/>
<protein>
    <submittedName>
        <fullName evidence="3">CheC domain protein</fullName>
    </submittedName>
</protein>
<evidence type="ECO:0000313" key="3">
    <source>
        <dbReference type="EMBL" id="ADU67247.1"/>
    </source>
</evidence>
<keyword evidence="1" id="KW-0145">Chemotaxis</keyword>